<dbReference type="PANTHER" id="PTHR34675">
    <property type="entry name" value="PROTEIN TRIGALACTOSYLDIACYLGLYCEROL 2, CHLOROPLASTIC"/>
    <property type="match status" value="1"/>
</dbReference>
<keyword evidence="1" id="KW-0175">Coiled coil</keyword>
<dbReference type="OrthoDB" id="460587at2"/>
<name>A0A563VP31_9CYAN</name>
<gene>
    <name evidence="4" type="ORF">H1P_1820005</name>
</gene>
<dbReference type="PANTHER" id="PTHR34675:SF1">
    <property type="entry name" value="PROTEIN TRIGALACTOSYLDIACYLGLYCEROL 2, CHLOROPLASTIC"/>
    <property type="match status" value="1"/>
</dbReference>
<accession>A0A563VP31</accession>
<organism evidence="4 5">
    <name type="scientific">Hyella patelloides LEGE 07179</name>
    <dbReference type="NCBI Taxonomy" id="945734"/>
    <lineage>
        <taxon>Bacteria</taxon>
        <taxon>Bacillati</taxon>
        <taxon>Cyanobacteriota</taxon>
        <taxon>Cyanophyceae</taxon>
        <taxon>Pleurocapsales</taxon>
        <taxon>Hyellaceae</taxon>
        <taxon>Hyella</taxon>
    </lineage>
</organism>
<dbReference type="EMBL" id="CAACVJ010000093">
    <property type="protein sequence ID" value="VEP13093.1"/>
    <property type="molecule type" value="Genomic_DNA"/>
</dbReference>
<evidence type="ECO:0000313" key="4">
    <source>
        <dbReference type="EMBL" id="VEP13093.1"/>
    </source>
</evidence>
<feature type="coiled-coil region" evidence="1">
    <location>
        <begin position="292"/>
        <end position="319"/>
    </location>
</feature>
<keyword evidence="2" id="KW-1133">Transmembrane helix</keyword>
<evidence type="ECO:0000259" key="3">
    <source>
        <dbReference type="Pfam" id="PF02470"/>
    </source>
</evidence>
<sequence>MLRARALREGSVGLLVVAGILLFGGIALWLRGIRLGESNYKISAEFPNVNGMQAGDAVRYRGLRVGRIQDIVPGTNGVEVIMEIDSSKLLIPKDVTIKTSSSGLIGETFIDIRPPETEVTFENPTMTPFGENCDRELVLCDGEKLTGISGITIDDLFPLMYQLTSRLSENPELFDNVSAAAKNSAVAASEIGKLSQDMSALVIDVQSELDSFTDAAKAVSTVAGDASGQINTTALKYQETAEKLGQLVDNVNLLVNQNRENLIVTLDSIGKTSDRLQGLIVNLDAAVAETDTKQLAANLETLTANAADASANLKEISETFADPNSVVTLQQTLDSARVTFANAQKITSDLEEVTGDPSFRNNVRNLVNGLSSLVSFTETLEKQIYTDRVFQDVQQFSATNSNLEDWEKSILKLQKPTK</sequence>
<evidence type="ECO:0000256" key="2">
    <source>
        <dbReference type="SAM" id="Phobius"/>
    </source>
</evidence>
<proteinExistence type="predicted"/>
<dbReference type="Gene3D" id="1.10.287.950">
    <property type="entry name" value="Methyl-accepting chemotaxis protein"/>
    <property type="match status" value="1"/>
</dbReference>
<reference evidence="4 5" key="1">
    <citation type="submission" date="2019-01" db="EMBL/GenBank/DDBJ databases">
        <authorList>
            <person name="Brito A."/>
        </authorList>
    </citation>
    <scope>NUCLEOTIDE SEQUENCE [LARGE SCALE GENOMIC DNA]</scope>
    <source>
        <strain evidence="4">1</strain>
    </source>
</reference>
<dbReference type="RefSeq" id="WP_144871306.1">
    <property type="nucleotide sequence ID" value="NZ_LR213932.1"/>
</dbReference>
<keyword evidence="5" id="KW-1185">Reference proteome</keyword>
<dbReference type="InterPro" id="IPR039342">
    <property type="entry name" value="TGD2-like"/>
</dbReference>
<protein>
    <submittedName>
        <fullName evidence="4">ABC-type transport system involved in resistance to organic solvents, periplasmic component</fullName>
    </submittedName>
</protein>
<dbReference type="AlphaFoldDB" id="A0A563VP31"/>
<evidence type="ECO:0000256" key="1">
    <source>
        <dbReference type="SAM" id="Coils"/>
    </source>
</evidence>
<keyword evidence="2" id="KW-0812">Transmembrane</keyword>
<evidence type="ECO:0000313" key="5">
    <source>
        <dbReference type="Proteomes" id="UP000320055"/>
    </source>
</evidence>
<keyword evidence="2" id="KW-0472">Membrane</keyword>
<feature type="domain" description="Mce/MlaD" evidence="3">
    <location>
        <begin position="39"/>
        <end position="115"/>
    </location>
</feature>
<dbReference type="Pfam" id="PF02470">
    <property type="entry name" value="MlaD"/>
    <property type="match status" value="1"/>
</dbReference>
<dbReference type="InterPro" id="IPR003399">
    <property type="entry name" value="Mce/MlaD"/>
</dbReference>
<dbReference type="Proteomes" id="UP000320055">
    <property type="component" value="Unassembled WGS sequence"/>
</dbReference>
<feature type="transmembrane region" description="Helical" evidence="2">
    <location>
        <begin position="12"/>
        <end position="30"/>
    </location>
</feature>